<dbReference type="SMART" id="SM00256">
    <property type="entry name" value="FBOX"/>
    <property type="match status" value="1"/>
</dbReference>
<dbReference type="InterPro" id="IPR006566">
    <property type="entry name" value="FBD"/>
</dbReference>
<feature type="domain" description="F-box" evidence="1">
    <location>
        <begin position="7"/>
        <end position="47"/>
    </location>
</feature>
<evidence type="ECO:0000313" key="3">
    <source>
        <dbReference type="EMBL" id="KAL1207838.1"/>
    </source>
</evidence>
<protein>
    <submittedName>
        <fullName evidence="3">F-box protein</fullName>
    </submittedName>
</protein>
<dbReference type="InterPro" id="IPR055411">
    <property type="entry name" value="LRR_FXL15/At3g58940/PEG3-like"/>
</dbReference>
<evidence type="ECO:0000259" key="1">
    <source>
        <dbReference type="SMART" id="SM00256"/>
    </source>
</evidence>
<reference evidence="3 4" key="1">
    <citation type="submission" date="2024-04" db="EMBL/GenBank/DDBJ databases">
        <title>Genome assembly C_amara_ONT_v2.</title>
        <authorList>
            <person name="Yant L."/>
            <person name="Moore C."/>
            <person name="Slenker M."/>
        </authorList>
    </citation>
    <scope>NUCLEOTIDE SEQUENCE [LARGE SCALE GENOMIC DNA]</scope>
    <source>
        <tissue evidence="3">Leaf</tissue>
    </source>
</reference>
<dbReference type="EMBL" id="JBANAX010000465">
    <property type="protein sequence ID" value="KAL1207838.1"/>
    <property type="molecule type" value="Genomic_DNA"/>
</dbReference>
<keyword evidence="4" id="KW-1185">Reference proteome</keyword>
<accession>A0ABD1AM59</accession>
<name>A0ABD1AM59_CARAN</name>
<dbReference type="InterPro" id="IPR055294">
    <property type="entry name" value="FBL60-like"/>
</dbReference>
<dbReference type="PANTHER" id="PTHR31293">
    <property type="entry name" value="RNI-LIKE SUPERFAMILY PROTEIN"/>
    <property type="match status" value="1"/>
</dbReference>
<dbReference type="InterPro" id="IPR036047">
    <property type="entry name" value="F-box-like_dom_sf"/>
</dbReference>
<organism evidence="3 4">
    <name type="scientific">Cardamine amara subsp. amara</name>
    <dbReference type="NCBI Taxonomy" id="228776"/>
    <lineage>
        <taxon>Eukaryota</taxon>
        <taxon>Viridiplantae</taxon>
        <taxon>Streptophyta</taxon>
        <taxon>Embryophyta</taxon>
        <taxon>Tracheophyta</taxon>
        <taxon>Spermatophyta</taxon>
        <taxon>Magnoliopsida</taxon>
        <taxon>eudicotyledons</taxon>
        <taxon>Gunneridae</taxon>
        <taxon>Pentapetalae</taxon>
        <taxon>rosids</taxon>
        <taxon>malvids</taxon>
        <taxon>Brassicales</taxon>
        <taxon>Brassicaceae</taxon>
        <taxon>Cardamineae</taxon>
        <taxon>Cardamine</taxon>
    </lineage>
</organism>
<feature type="domain" description="FBD" evidence="2">
    <location>
        <begin position="347"/>
        <end position="418"/>
    </location>
</feature>
<gene>
    <name evidence="3" type="ORF">V5N11_014007</name>
</gene>
<dbReference type="CDD" id="cd22160">
    <property type="entry name" value="F-box_AtFBL13-like"/>
    <property type="match status" value="1"/>
</dbReference>
<dbReference type="Proteomes" id="UP001558713">
    <property type="component" value="Unassembled WGS sequence"/>
</dbReference>
<dbReference type="SUPFAM" id="SSF52047">
    <property type="entry name" value="RNI-like"/>
    <property type="match status" value="1"/>
</dbReference>
<dbReference type="PANTHER" id="PTHR31293:SF12">
    <property type="entry name" value="RNI-LIKE SUPERFAMILY PROTEIN"/>
    <property type="match status" value="1"/>
</dbReference>
<dbReference type="Pfam" id="PF00646">
    <property type="entry name" value="F-box"/>
    <property type="match status" value="1"/>
</dbReference>
<dbReference type="SUPFAM" id="SSF81383">
    <property type="entry name" value="F-box domain"/>
    <property type="match status" value="1"/>
</dbReference>
<dbReference type="InterPro" id="IPR053781">
    <property type="entry name" value="F-box_AtFBL13-like"/>
</dbReference>
<sequence>MDRINGLSDEIICHILSFLATKESALTSLLSKRWRNLFTFTPNLHLDDGDDELGCAQSFIDFVDRVLAVSGNFPIRKISIKCRKSIGSGHVTRWMNEVLKRGVTHLVIDVIAHEEAFLVPLEMFTCDTIVELKLARGFEAMIPDDVSLPSLKTLFFHSFHFYNTRYCVLGKLLSACPVLEELTICGVMTWQSYTSHYCRTLSSTTLKKLTMKCIGQDHFWDMAFDTPSLVYLEYTDLVPREYPVVNLESLVEAKLDLSLYTGISNPTNLIKGLRNVQVLELSSDRTSKMFYEFREVIPVLSKLFHLSITTDLGHYYWKYFPILLEKSPSLHTLVIKGPLHAVKCERQYGLSCPVKVLKITKYGGKIEELKQMKHFLEKLSCLELVKVRACAINDMEKFQITKDLQMVFRSSKCNIQIKFCEKTK</sequence>
<dbReference type="Gene3D" id="1.20.1280.50">
    <property type="match status" value="1"/>
</dbReference>
<dbReference type="SMART" id="SM00579">
    <property type="entry name" value="FBD"/>
    <property type="match status" value="1"/>
</dbReference>
<dbReference type="Gene3D" id="3.80.10.10">
    <property type="entry name" value="Ribonuclease Inhibitor"/>
    <property type="match status" value="1"/>
</dbReference>
<dbReference type="AlphaFoldDB" id="A0ABD1AM59"/>
<proteinExistence type="predicted"/>
<comment type="caution">
    <text evidence="3">The sequence shown here is derived from an EMBL/GenBank/DDBJ whole genome shotgun (WGS) entry which is preliminary data.</text>
</comment>
<dbReference type="Pfam" id="PF24758">
    <property type="entry name" value="LRR_At5g56370"/>
    <property type="match status" value="1"/>
</dbReference>
<evidence type="ECO:0000313" key="4">
    <source>
        <dbReference type="Proteomes" id="UP001558713"/>
    </source>
</evidence>
<evidence type="ECO:0000259" key="2">
    <source>
        <dbReference type="SMART" id="SM00579"/>
    </source>
</evidence>
<dbReference type="InterPro" id="IPR001810">
    <property type="entry name" value="F-box_dom"/>
</dbReference>
<dbReference type="InterPro" id="IPR032675">
    <property type="entry name" value="LRR_dom_sf"/>
</dbReference>